<evidence type="ECO:0000313" key="1">
    <source>
        <dbReference type="EMBL" id="QQK07334.1"/>
    </source>
</evidence>
<dbReference type="Proteomes" id="UP000595814">
    <property type="component" value="Chromosome"/>
</dbReference>
<keyword evidence="1" id="KW-0808">Transferase</keyword>
<evidence type="ECO:0000313" key="2">
    <source>
        <dbReference type="Proteomes" id="UP000595814"/>
    </source>
</evidence>
<organism evidence="1 2">
    <name type="scientific">Miniphocaeibacter halophilus</name>
    <dbReference type="NCBI Taxonomy" id="2931922"/>
    <lineage>
        <taxon>Bacteria</taxon>
        <taxon>Bacillati</taxon>
        <taxon>Bacillota</taxon>
        <taxon>Tissierellia</taxon>
        <taxon>Tissierellales</taxon>
        <taxon>Peptoniphilaceae</taxon>
        <taxon>Miniphocaeibacter</taxon>
    </lineage>
</organism>
<keyword evidence="1" id="KW-0489">Methyltransferase</keyword>
<dbReference type="EMBL" id="CP066744">
    <property type="protein sequence ID" value="QQK07334.1"/>
    <property type="molecule type" value="Genomic_DNA"/>
</dbReference>
<accession>A0AC61MQW6</accession>
<sequence length="238" mass="27985">MKLNYIPGTEYKIYTDSEKFSFGIDAILLSDFAKTKRNSKILEIGGGTGIISLRMNYLYSPKNIACVEIQKDNFEILSKNIELNKLQDQINPINEDINNCYDLIKNDSLDVIVTNPPYYKLNHGIKNDDLNQFISRYEVYLKLEDIFKFAKLKLKSNGILYMINRPRRLVDILYYGRKYKIEPKKIVPVVSRKTEEPKMILIKFIKNSGNDFVFEKPLIIYNDKNQYTDKIKRIYYGE</sequence>
<name>A0AC61MQW6_9FIRM</name>
<protein>
    <submittedName>
        <fullName evidence="1">Methyltransferase</fullName>
    </submittedName>
</protein>
<gene>
    <name evidence="1" type="ORF">JFY71_08405</name>
</gene>
<reference evidence="1 2" key="1">
    <citation type="journal article" date="2022" name="Int. J. Syst. Evol. Microbiol.">
        <title>Miniphocaeibacter halophilus sp. nov., an ammonium-tolerant acetate-producing bacterium isolated from a biogas system.</title>
        <authorList>
            <person name="Schnurer A."/>
            <person name="Singh A."/>
            <person name="Bi S."/>
            <person name="Qiao W."/>
            <person name="Westerholm M."/>
        </authorList>
    </citation>
    <scope>NUCLEOTIDE SEQUENCE [LARGE SCALE GENOMIC DNA]</scope>
    <source>
        <strain evidence="1 2">AMB_01</strain>
    </source>
</reference>
<proteinExistence type="predicted"/>
<keyword evidence="2" id="KW-1185">Reference proteome</keyword>